<dbReference type="PANTHER" id="PTHR42988:SF2">
    <property type="entry name" value="CYCLIC NUCLEOTIDE PHOSPHODIESTERASE CBUA0032-RELATED"/>
    <property type="match status" value="1"/>
</dbReference>
<dbReference type="OrthoDB" id="9811542at2"/>
<evidence type="ECO:0000259" key="5">
    <source>
        <dbReference type="Pfam" id="PF00149"/>
    </source>
</evidence>
<keyword evidence="6" id="KW-0540">Nuclease</keyword>
<sequence>MTVVLHITDTHFGTEVPEVVQALLALAAGQKPDLVLLSGDITQRARRNQFAAARRFIEALQLPVLAVPGNHDIPLYNVFARLLNPYGNYRRALGPVLEPSYEDERLLVLGVNSTRPRRHKDGEVSPAQVRRVAQRLRAGQPRQLKVVMLHHPVRAIEPTDVANLLIGRELAVPQWVDAGVDLILGGHIHLPYVVPVLGSAGESGRRAWAVQAGTAVSHRVRGSVPNSVNLIRHESLDGVMRCELERWDFQAEQGAFACIHATPLG</sequence>
<dbReference type="Proteomes" id="UP000076848">
    <property type="component" value="Unassembled WGS sequence"/>
</dbReference>
<keyword evidence="2" id="KW-0378">Hydrolase</keyword>
<evidence type="ECO:0000256" key="4">
    <source>
        <dbReference type="ARBA" id="ARBA00025742"/>
    </source>
</evidence>
<evidence type="ECO:0000256" key="3">
    <source>
        <dbReference type="ARBA" id="ARBA00023004"/>
    </source>
</evidence>
<reference evidence="6 7" key="1">
    <citation type="submission" date="2016-04" db="EMBL/GenBank/DDBJ databases">
        <authorList>
            <consortium name="Pathogen Informatics"/>
        </authorList>
    </citation>
    <scope>NUCLEOTIDE SEQUENCE [LARGE SCALE GENOMIC DNA]</scope>
    <source>
        <strain evidence="6 7">H050680373</strain>
    </source>
</reference>
<evidence type="ECO:0000256" key="2">
    <source>
        <dbReference type="ARBA" id="ARBA00022801"/>
    </source>
</evidence>
<proteinExistence type="inferred from homology"/>
<keyword evidence="3" id="KW-0408">Iron</keyword>
<organism evidence="6 7">
    <name type="scientific">Bordetella ansorpii</name>
    <dbReference type="NCBI Taxonomy" id="288768"/>
    <lineage>
        <taxon>Bacteria</taxon>
        <taxon>Pseudomonadati</taxon>
        <taxon>Pseudomonadota</taxon>
        <taxon>Betaproteobacteria</taxon>
        <taxon>Burkholderiales</taxon>
        <taxon>Alcaligenaceae</taxon>
        <taxon>Bordetella</taxon>
    </lineage>
</organism>
<evidence type="ECO:0000256" key="1">
    <source>
        <dbReference type="ARBA" id="ARBA00022723"/>
    </source>
</evidence>
<dbReference type="GO" id="GO:0046872">
    <property type="term" value="F:metal ion binding"/>
    <property type="evidence" value="ECO:0007669"/>
    <property type="project" value="UniProtKB-KW"/>
</dbReference>
<feature type="domain" description="Calcineurin-like phosphoesterase" evidence="5">
    <location>
        <begin position="4"/>
        <end position="190"/>
    </location>
</feature>
<dbReference type="STRING" id="288768.SAMEA3906486_04836"/>
<dbReference type="RefSeq" id="WP_066132793.1">
    <property type="nucleotide sequence ID" value="NZ_FKIF01000009.1"/>
</dbReference>
<comment type="similarity">
    <text evidence="4">Belongs to the cyclic nucleotide phosphodiesterase class-III family.</text>
</comment>
<gene>
    <name evidence="6" type="ORF">SAMEA3906486_04836</name>
</gene>
<protein>
    <submittedName>
        <fullName evidence="6">DNA repair exonuclease</fullName>
    </submittedName>
</protein>
<dbReference type="SUPFAM" id="SSF56300">
    <property type="entry name" value="Metallo-dependent phosphatases"/>
    <property type="match status" value="1"/>
</dbReference>
<dbReference type="Pfam" id="PF00149">
    <property type="entry name" value="Metallophos"/>
    <property type="match status" value="1"/>
</dbReference>
<keyword evidence="1" id="KW-0479">Metal-binding</keyword>
<keyword evidence="7" id="KW-1185">Reference proteome</keyword>
<dbReference type="GO" id="GO:0004527">
    <property type="term" value="F:exonuclease activity"/>
    <property type="evidence" value="ECO:0007669"/>
    <property type="project" value="UniProtKB-KW"/>
</dbReference>
<dbReference type="InterPro" id="IPR029052">
    <property type="entry name" value="Metallo-depent_PP-like"/>
</dbReference>
<accession>A0A157STK5</accession>
<evidence type="ECO:0000313" key="6">
    <source>
        <dbReference type="EMBL" id="SAI73772.1"/>
    </source>
</evidence>
<name>A0A157STK5_9BORD</name>
<dbReference type="AlphaFoldDB" id="A0A157STK5"/>
<dbReference type="EMBL" id="FKIF01000009">
    <property type="protein sequence ID" value="SAI73772.1"/>
    <property type="molecule type" value="Genomic_DNA"/>
</dbReference>
<dbReference type="Gene3D" id="3.60.21.10">
    <property type="match status" value="1"/>
</dbReference>
<dbReference type="InterPro" id="IPR050884">
    <property type="entry name" value="CNP_phosphodiesterase-III"/>
</dbReference>
<dbReference type="PANTHER" id="PTHR42988">
    <property type="entry name" value="PHOSPHOHYDROLASE"/>
    <property type="match status" value="1"/>
</dbReference>
<evidence type="ECO:0000313" key="7">
    <source>
        <dbReference type="Proteomes" id="UP000076848"/>
    </source>
</evidence>
<dbReference type="InterPro" id="IPR004843">
    <property type="entry name" value="Calcineurin-like_PHP"/>
</dbReference>
<keyword evidence="6" id="KW-0269">Exonuclease</keyword>